<evidence type="ECO:0000256" key="1">
    <source>
        <dbReference type="ARBA" id="ARBA00001947"/>
    </source>
</evidence>
<reference evidence="10" key="1">
    <citation type="submission" date="2017-09" db="EMBL/GenBank/DDBJ databases">
        <authorList>
            <person name="Ehlers B."/>
            <person name="Leendertz F.H."/>
        </authorList>
    </citation>
    <scope>NUCLEOTIDE SEQUENCE</scope>
</reference>
<dbReference type="SUPFAM" id="SSF52467">
    <property type="entry name" value="DHS-like NAD/FAD-binding domain"/>
    <property type="match status" value="1"/>
</dbReference>
<evidence type="ECO:0000256" key="6">
    <source>
        <dbReference type="ARBA" id="ARBA00048378"/>
    </source>
</evidence>
<dbReference type="GO" id="GO:0070403">
    <property type="term" value="F:NAD+ binding"/>
    <property type="evidence" value="ECO:0007669"/>
    <property type="project" value="InterPro"/>
</dbReference>
<dbReference type="Gene3D" id="3.30.1600.10">
    <property type="entry name" value="SIR2/SIRT2 'Small Domain"/>
    <property type="match status" value="1"/>
</dbReference>
<dbReference type="InterPro" id="IPR050134">
    <property type="entry name" value="NAD-dep_sirtuin_deacylases"/>
</dbReference>
<name>A0A2L0U134_9BILA</name>
<dbReference type="GO" id="GO:0005634">
    <property type="term" value="C:nucleus"/>
    <property type="evidence" value="ECO:0007669"/>
    <property type="project" value="TreeGrafter"/>
</dbReference>
<evidence type="ECO:0000256" key="7">
    <source>
        <dbReference type="ARBA" id="ARBA00048905"/>
    </source>
</evidence>
<feature type="binding site" evidence="8">
    <location>
        <position position="163"/>
    </location>
    <ligand>
        <name>Zn(2+)</name>
        <dbReference type="ChEBI" id="CHEBI:29105"/>
    </ligand>
</feature>
<dbReference type="InterPro" id="IPR026591">
    <property type="entry name" value="Sirtuin_cat_small_dom_sf"/>
</dbReference>
<evidence type="ECO:0000256" key="3">
    <source>
        <dbReference type="ARBA" id="ARBA00022723"/>
    </source>
</evidence>
<dbReference type="GO" id="GO:0017136">
    <property type="term" value="F:histone deacetylase activity, NAD-dependent"/>
    <property type="evidence" value="ECO:0007669"/>
    <property type="project" value="TreeGrafter"/>
</dbReference>
<feature type="domain" description="Deacetylase sirtuin-type" evidence="9">
    <location>
        <begin position="25"/>
        <end position="305"/>
    </location>
</feature>
<organism evidence="10">
    <name type="scientific">Brachionus koreanus</name>
    <dbReference type="NCBI Taxonomy" id="1199090"/>
    <lineage>
        <taxon>Eukaryota</taxon>
        <taxon>Metazoa</taxon>
        <taxon>Spiralia</taxon>
        <taxon>Gnathifera</taxon>
        <taxon>Rotifera</taxon>
        <taxon>Eurotatoria</taxon>
        <taxon>Monogononta</taxon>
        <taxon>Pseudotrocha</taxon>
        <taxon>Ploima</taxon>
        <taxon>Brachionidae</taxon>
        <taxon>Brachionus</taxon>
    </lineage>
</organism>
<evidence type="ECO:0000256" key="5">
    <source>
        <dbReference type="ARBA" id="ARBA00023027"/>
    </source>
</evidence>
<dbReference type="PANTHER" id="PTHR11085:SF6">
    <property type="entry name" value="NAD-DEPENDENT PROTEIN DEACETYLASE SIRTUIN-2"/>
    <property type="match status" value="1"/>
</dbReference>
<keyword evidence="2" id="KW-0808">Transferase</keyword>
<reference evidence="10" key="2">
    <citation type="journal article" date="2018" name="Sci. Rep.">
        <title>Aging extension and modifications of lipid metabolism in the monogonont rotifer Brachionus koreanus under chronic caloric restriction.</title>
        <authorList>
            <person name="Lee M.C."/>
            <person name="Park J.C."/>
            <person name="Yoon D.S."/>
            <person name="Han J."/>
            <person name="Kang S."/>
            <person name="Kamizono S."/>
            <person name="Om A.S."/>
            <person name="Shin K.H."/>
            <person name="Hagiwara A."/>
            <person name="Lee J.S."/>
        </authorList>
    </citation>
    <scope>NUCLEOTIDE SEQUENCE</scope>
</reference>
<proteinExistence type="evidence at transcript level"/>
<evidence type="ECO:0000256" key="8">
    <source>
        <dbReference type="PROSITE-ProRule" id="PRU00236"/>
    </source>
</evidence>
<evidence type="ECO:0000256" key="4">
    <source>
        <dbReference type="ARBA" id="ARBA00022833"/>
    </source>
</evidence>
<dbReference type="EMBL" id="MF945614">
    <property type="protein sequence ID" value="AUZ82949.1"/>
    <property type="molecule type" value="mRNA"/>
</dbReference>
<dbReference type="InterPro" id="IPR003000">
    <property type="entry name" value="Sirtuin"/>
</dbReference>
<dbReference type="InterPro" id="IPR026590">
    <property type="entry name" value="Ssirtuin_cat_dom"/>
</dbReference>
<feature type="binding site" evidence="8">
    <location>
        <position position="166"/>
    </location>
    <ligand>
        <name>Zn(2+)</name>
        <dbReference type="ChEBI" id="CHEBI:29105"/>
    </ligand>
</feature>
<sequence length="326" mass="36975">MEYFRVFKHLVHKNISSIFGSKSHQTLSTVDIDGIAEFLAQTNEVIVMTGAGISTNANIPDFRSESFGLYNRLQKYNLPHPTAVFTLDYFKENPKPFYELAHEMYPVLQNARPTVAHYFIKLLDLKGKLLKHYTQNIDCLEELAGLDSSKTVQAHGHIKTGTCLGCRKKYDFEFLKDKVIKNEIPKCIECSETIKPDVVLFGENLSKDFWNFPSDFSRCKLLIIMGTSLVVQPFAGLAGQVNQNCPRALINRDPVGDSGMLGSFWTNLFHLNPEFGASSNSKRDVFLKGDCDQICLQLAEKLGWKEELHLLMNQNNNKIDEKNSKI</sequence>
<feature type="binding site" evidence="8">
    <location>
        <position position="190"/>
    </location>
    <ligand>
        <name>Zn(2+)</name>
        <dbReference type="ChEBI" id="CHEBI:29105"/>
    </ligand>
</feature>
<dbReference type="GO" id="GO:0046872">
    <property type="term" value="F:metal ion binding"/>
    <property type="evidence" value="ECO:0007669"/>
    <property type="project" value="UniProtKB-KW"/>
</dbReference>
<dbReference type="PANTHER" id="PTHR11085">
    <property type="entry name" value="NAD-DEPENDENT PROTEIN DEACYLASE SIRTUIN-5, MITOCHONDRIAL-RELATED"/>
    <property type="match status" value="1"/>
</dbReference>
<keyword evidence="4 8" id="KW-0862">Zinc</keyword>
<dbReference type="Pfam" id="PF02146">
    <property type="entry name" value="SIR2"/>
    <property type="match status" value="1"/>
</dbReference>
<dbReference type="InterPro" id="IPR029035">
    <property type="entry name" value="DHS-like_NAD/FAD-binding_dom"/>
</dbReference>
<dbReference type="AlphaFoldDB" id="A0A2L0U134"/>
<comment type="cofactor">
    <cofactor evidence="1">
        <name>Zn(2+)</name>
        <dbReference type="ChEBI" id="CHEBI:29105"/>
    </cofactor>
</comment>
<evidence type="ECO:0000259" key="9">
    <source>
        <dbReference type="PROSITE" id="PS50305"/>
    </source>
</evidence>
<comment type="catalytic activity">
    <reaction evidence="7">
        <text>N(6)-tetradecanoyl-L-lysyl-[protein] + NAD(+) + H2O = 2''-O-tetradecanoyl-ADP-D-ribose + nicotinamide + L-lysyl-[protein]</text>
        <dbReference type="Rhea" id="RHEA:70567"/>
        <dbReference type="Rhea" id="RHEA-COMP:9752"/>
        <dbReference type="Rhea" id="RHEA-COMP:15437"/>
        <dbReference type="ChEBI" id="CHEBI:15377"/>
        <dbReference type="ChEBI" id="CHEBI:17154"/>
        <dbReference type="ChEBI" id="CHEBI:29969"/>
        <dbReference type="ChEBI" id="CHEBI:57540"/>
        <dbReference type="ChEBI" id="CHEBI:141129"/>
        <dbReference type="ChEBI" id="CHEBI:189674"/>
    </reaction>
    <physiologicalReaction direction="left-to-right" evidence="7">
        <dbReference type="Rhea" id="RHEA:70568"/>
    </physiologicalReaction>
</comment>
<dbReference type="PROSITE" id="PS50305">
    <property type="entry name" value="SIRTUIN"/>
    <property type="match status" value="1"/>
</dbReference>
<keyword evidence="3 8" id="KW-0479">Metal-binding</keyword>
<evidence type="ECO:0000313" key="10">
    <source>
        <dbReference type="EMBL" id="AUZ82949.1"/>
    </source>
</evidence>
<comment type="catalytic activity">
    <reaction evidence="6">
        <text>N(6)-hexadecanoyl-L-lysyl-[protein] + NAD(+) + H2O = 2''-O-hexadecanoyl-ADP-D-ribose + nicotinamide + L-lysyl-[protein]</text>
        <dbReference type="Rhea" id="RHEA:70563"/>
        <dbReference type="Rhea" id="RHEA-COMP:9752"/>
        <dbReference type="Rhea" id="RHEA-COMP:14175"/>
        <dbReference type="ChEBI" id="CHEBI:15377"/>
        <dbReference type="ChEBI" id="CHEBI:17154"/>
        <dbReference type="ChEBI" id="CHEBI:29969"/>
        <dbReference type="ChEBI" id="CHEBI:57540"/>
        <dbReference type="ChEBI" id="CHEBI:138936"/>
        <dbReference type="ChEBI" id="CHEBI:189673"/>
    </reaction>
    <physiologicalReaction direction="left-to-right" evidence="6">
        <dbReference type="Rhea" id="RHEA:70564"/>
    </physiologicalReaction>
</comment>
<feature type="binding site" evidence="8">
    <location>
        <position position="187"/>
    </location>
    <ligand>
        <name>Zn(2+)</name>
        <dbReference type="ChEBI" id="CHEBI:29105"/>
    </ligand>
</feature>
<evidence type="ECO:0000256" key="2">
    <source>
        <dbReference type="ARBA" id="ARBA00022679"/>
    </source>
</evidence>
<accession>A0A2L0U134</accession>
<keyword evidence="5" id="KW-0520">NAD</keyword>
<protein>
    <submittedName>
        <fullName evidence="10">Sirtuin 2-2</fullName>
    </submittedName>
</protein>
<dbReference type="Gene3D" id="3.40.50.1220">
    <property type="entry name" value="TPP-binding domain"/>
    <property type="match status" value="1"/>
</dbReference>
<feature type="active site" description="Proton acceptor" evidence="8">
    <location>
        <position position="155"/>
    </location>
</feature>